<comment type="caution">
    <text evidence="2">The sequence shown here is derived from an EMBL/GenBank/DDBJ whole genome shotgun (WGS) entry which is preliminary data.</text>
</comment>
<accession>A0A552X551</accession>
<organism evidence="2 3">
    <name type="scientific">Aliidiomarina halalkaliphila</name>
    <dbReference type="NCBI Taxonomy" id="2593535"/>
    <lineage>
        <taxon>Bacteria</taxon>
        <taxon>Pseudomonadati</taxon>
        <taxon>Pseudomonadota</taxon>
        <taxon>Gammaproteobacteria</taxon>
        <taxon>Alteromonadales</taxon>
        <taxon>Idiomarinaceae</taxon>
        <taxon>Aliidiomarina</taxon>
    </lineage>
</organism>
<dbReference type="Gene3D" id="3.10.510.20">
    <property type="entry name" value="YcgL domain"/>
    <property type="match status" value="1"/>
</dbReference>
<dbReference type="PROSITE" id="PS51648">
    <property type="entry name" value="YCGL"/>
    <property type="match status" value="1"/>
</dbReference>
<evidence type="ECO:0000313" key="2">
    <source>
        <dbReference type="EMBL" id="TRW50096.1"/>
    </source>
</evidence>
<dbReference type="Pfam" id="PF05166">
    <property type="entry name" value="YcgL"/>
    <property type="match status" value="1"/>
</dbReference>
<keyword evidence="3" id="KW-1185">Reference proteome</keyword>
<dbReference type="AlphaFoldDB" id="A0A552X551"/>
<protein>
    <submittedName>
        <fullName evidence="2">YcgL domain-containing protein</fullName>
    </submittedName>
</protein>
<dbReference type="EMBL" id="VJWL01000001">
    <property type="protein sequence ID" value="TRW50096.1"/>
    <property type="molecule type" value="Genomic_DNA"/>
</dbReference>
<reference evidence="2 3" key="1">
    <citation type="submission" date="2019-07" db="EMBL/GenBank/DDBJ databases">
        <authorList>
            <person name="Yang M."/>
            <person name="Zhao D."/>
            <person name="Xiang H."/>
        </authorList>
    </citation>
    <scope>NUCLEOTIDE SEQUENCE [LARGE SCALE GENOMIC DNA]</scope>
    <source>
        <strain evidence="2 3">IM1326</strain>
    </source>
</reference>
<dbReference type="PANTHER" id="PTHR38109:SF1">
    <property type="entry name" value="PROTEIN YCGL"/>
    <property type="match status" value="1"/>
</dbReference>
<dbReference type="InterPro" id="IPR038068">
    <property type="entry name" value="YcgL-like_sf"/>
</dbReference>
<dbReference type="Proteomes" id="UP000320359">
    <property type="component" value="Unassembled WGS sequence"/>
</dbReference>
<evidence type="ECO:0000313" key="3">
    <source>
        <dbReference type="Proteomes" id="UP000320359"/>
    </source>
</evidence>
<sequence length="86" mass="9825">MLCRVLRSPRKADTYLFIPATALVAELPETLQTLFTPEQEVTRLMVTPERKFARIDGVKLLEHLNTEGYYLQIPPPPVNMLATLKD</sequence>
<name>A0A552X551_9GAMM</name>
<gene>
    <name evidence="2" type="ORF">FM042_04480</name>
</gene>
<dbReference type="OrthoDB" id="7062382at2"/>
<feature type="domain" description="YcgL" evidence="1">
    <location>
        <begin position="1"/>
        <end position="85"/>
    </location>
</feature>
<dbReference type="RefSeq" id="WP_143234722.1">
    <property type="nucleotide sequence ID" value="NZ_VJWL01000001.1"/>
</dbReference>
<dbReference type="InterPro" id="IPR027354">
    <property type="entry name" value="YcgL_dom"/>
</dbReference>
<proteinExistence type="predicted"/>
<evidence type="ECO:0000259" key="1">
    <source>
        <dbReference type="PROSITE" id="PS51648"/>
    </source>
</evidence>
<dbReference type="PANTHER" id="PTHR38109">
    <property type="entry name" value="PROTEIN YCGL"/>
    <property type="match status" value="1"/>
</dbReference>
<dbReference type="SUPFAM" id="SSF160191">
    <property type="entry name" value="YcgL-like"/>
    <property type="match status" value="1"/>
</dbReference>